<comment type="function">
    <text evidence="5">Catalyzes the conversion of GlcNAc-PP-undecaprenol into ManNAc-GlcNAc-PP-undecaprenol, the first committed lipid intermediate in the de novo synthesis of teichoic acid.</text>
</comment>
<comment type="caution">
    <text evidence="6">The sequence shown here is derived from an EMBL/GenBank/DDBJ whole genome shotgun (WGS) entry which is preliminary data.</text>
</comment>
<accession>A0ABQ6Z218</accession>
<sequence length="245" mass="28222">MTEELINGIPVDHLSYEQIVSDLSEYLKKQQQMTVTSINPQIVIEAQKYPEVEEYIKESTHRIPDGIGIVLVSQLTGGKIKDRIAGFDLMKQFLDYANHHKKSAFFYGAKPEVLKDMLNNLAIEYPDLVISGAIDGFTKLSEDEVVKKINQVKPDFLFVAMGFPKQEQWLFRNKGVLEASILQDVGGSFDVLSGHVKRAPQLYIKLHLEWLYRSLSNPKRIGRILQLPLFVIRSLWWKFREERSN</sequence>
<dbReference type="Pfam" id="PF03808">
    <property type="entry name" value="Glyco_tran_WecG"/>
    <property type="match status" value="1"/>
</dbReference>
<evidence type="ECO:0000313" key="6">
    <source>
        <dbReference type="EMBL" id="KAF1305056.1"/>
    </source>
</evidence>
<keyword evidence="2 5" id="KW-0808">Transferase</keyword>
<dbReference type="GO" id="GO:0016740">
    <property type="term" value="F:transferase activity"/>
    <property type="evidence" value="ECO:0007669"/>
    <property type="project" value="UniProtKB-KW"/>
</dbReference>
<comment type="pathway">
    <text evidence="5">Cell wall biogenesis; teichoic acid biosynthesis.</text>
</comment>
<keyword evidence="7" id="KW-1185">Reference proteome</keyword>
<dbReference type="InterPro" id="IPR004629">
    <property type="entry name" value="WecG_TagA_CpsF"/>
</dbReference>
<evidence type="ECO:0000256" key="1">
    <source>
        <dbReference type="ARBA" id="ARBA00022676"/>
    </source>
</evidence>
<evidence type="ECO:0000256" key="3">
    <source>
        <dbReference type="ARBA" id="ARBA00022944"/>
    </source>
</evidence>
<reference evidence="6 7" key="1">
    <citation type="submission" date="2016-06" db="EMBL/GenBank/DDBJ databases">
        <title>Four novel species of enterococci isolated from chicken manure.</title>
        <authorList>
            <person name="Van Tyne D."/>
        </authorList>
    </citation>
    <scope>NUCLEOTIDE SEQUENCE [LARGE SCALE GENOMIC DNA]</scope>
    <source>
        <strain evidence="6 7">CU12B</strain>
    </source>
</reference>
<evidence type="ECO:0000256" key="2">
    <source>
        <dbReference type="ARBA" id="ARBA00022679"/>
    </source>
</evidence>
<dbReference type="CDD" id="cd06533">
    <property type="entry name" value="Glyco_transf_WecG_TagA"/>
    <property type="match status" value="1"/>
</dbReference>
<dbReference type="HAMAP" id="MF_02070">
    <property type="entry name" value="TagA_TarA"/>
    <property type="match status" value="1"/>
</dbReference>
<dbReference type="InterPro" id="IPR034714">
    <property type="entry name" value="TagA_TarA"/>
</dbReference>
<comment type="catalytic activity">
    <reaction evidence="5">
        <text>UDP-N-acetyl-alpha-D-mannosamine + N-acetyl-alpha-D-glucosaminyl-di-trans,octa-cis-undecaprenyl diphosphate = N-acetyl-beta-D-mannosaminyl-(1-&gt;4)-N-acetyl-alpha-D-glucosaminyl di-trans,octa-cis-undecaprenyl diphosphate + UDP + H(+)</text>
        <dbReference type="Rhea" id="RHEA:16053"/>
        <dbReference type="ChEBI" id="CHEBI:15378"/>
        <dbReference type="ChEBI" id="CHEBI:58223"/>
        <dbReference type="ChEBI" id="CHEBI:62959"/>
        <dbReference type="ChEBI" id="CHEBI:68623"/>
        <dbReference type="ChEBI" id="CHEBI:132210"/>
        <dbReference type="EC" id="2.4.1.187"/>
    </reaction>
</comment>
<keyword evidence="1 5" id="KW-0328">Glycosyltransferase</keyword>
<comment type="similarity">
    <text evidence="5">Belongs to the glycosyltransferase 26 family. TagA/TarA subfamily.</text>
</comment>
<dbReference type="EC" id="2.4.1.187" evidence="5"/>
<dbReference type="PANTHER" id="PTHR34136:SF1">
    <property type="entry name" value="UDP-N-ACETYL-D-MANNOSAMINURONIC ACID TRANSFERASE"/>
    <property type="match status" value="1"/>
</dbReference>
<dbReference type="PANTHER" id="PTHR34136">
    <property type="match status" value="1"/>
</dbReference>
<proteinExistence type="inferred from homology"/>
<keyword evidence="4 5" id="KW-0961">Cell wall biogenesis/degradation</keyword>
<keyword evidence="3 5" id="KW-0777">Teichoic acid biosynthesis</keyword>
<gene>
    <name evidence="6" type="ORF">BAU17_13930</name>
</gene>
<dbReference type="RefSeq" id="WP_161901488.1">
    <property type="nucleotide sequence ID" value="NZ_MAEL01000025.1"/>
</dbReference>
<organism evidence="6 7">
    <name type="scientific">Candidatus Enterococcus willemsii</name>
    <dbReference type="NCBI Taxonomy" id="1857215"/>
    <lineage>
        <taxon>Bacteria</taxon>
        <taxon>Bacillati</taxon>
        <taxon>Bacillota</taxon>
        <taxon>Bacilli</taxon>
        <taxon>Lactobacillales</taxon>
        <taxon>Enterococcaceae</taxon>
        <taxon>Enterococcus</taxon>
    </lineage>
</organism>
<dbReference type="Proteomes" id="UP000782705">
    <property type="component" value="Unassembled WGS sequence"/>
</dbReference>
<protein>
    <recommendedName>
        <fullName evidence="5">N-acetylglucosaminyldiphosphoundecaprenol N-acetyl-beta-D-mannosaminyltransferase</fullName>
        <ecNumber evidence="5">2.4.1.187</ecNumber>
    </recommendedName>
    <alternativeName>
        <fullName evidence="5">N-acetylmannosaminyltransferase</fullName>
    </alternativeName>
    <alternativeName>
        <fullName evidence="5">UDP-N-acetylmannosamine transferase</fullName>
    </alternativeName>
    <alternativeName>
        <fullName evidence="5">UDP-N-acetylmannosamine:N-acetylglucosaminyl pyrophosphorylundecaprenol N-acetylmannosaminyltransferase</fullName>
    </alternativeName>
</protein>
<evidence type="ECO:0000256" key="5">
    <source>
        <dbReference type="HAMAP-Rule" id="MF_02070"/>
    </source>
</evidence>
<evidence type="ECO:0000313" key="7">
    <source>
        <dbReference type="Proteomes" id="UP000782705"/>
    </source>
</evidence>
<dbReference type="EMBL" id="MAEL01000025">
    <property type="protein sequence ID" value="KAF1305056.1"/>
    <property type="molecule type" value="Genomic_DNA"/>
</dbReference>
<name>A0ABQ6Z218_9ENTE</name>
<dbReference type="NCBIfam" id="TIGR00696">
    <property type="entry name" value="wecG_tagA_cpsF"/>
    <property type="match status" value="1"/>
</dbReference>
<evidence type="ECO:0000256" key="4">
    <source>
        <dbReference type="ARBA" id="ARBA00023316"/>
    </source>
</evidence>